<evidence type="ECO:0000313" key="8">
    <source>
        <dbReference type="Proteomes" id="UP001233172"/>
    </source>
</evidence>
<dbReference type="InterPro" id="IPR017452">
    <property type="entry name" value="GPCR_Rhodpsn_7TM"/>
</dbReference>
<keyword evidence="2 5" id="KW-0812">Transmembrane</keyword>
<name>A0AAD8FK34_BIOPF</name>
<organism evidence="7 8">
    <name type="scientific">Biomphalaria pfeifferi</name>
    <name type="common">Bloodfluke planorb</name>
    <name type="synonym">Freshwater snail</name>
    <dbReference type="NCBI Taxonomy" id="112525"/>
    <lineage>
        <taxon>Eukaryota</taxon>
        <taxon>Metazoa</taxon>
        <taxon>Spiralia</taxon>
        <taxon>Lophotrochozoa</taxon>
        <taxon>Mollusca</taxon>
        <taxon>Gastropoda</taxon>
        <taxon>Heterobranchia</taxon>
        <taxon>Euthyneura</taxon>
        <taxon>Panpulmonata</taxon>
        <taxon>Hygrophila</taxon>
        <taxon>Lymnaeoidea</taxon>
        <taxon>Planorbidae</taxon>
        <taxon>Biomphalaria</taxon>
    </lineage>
</organism>
<evidence type="ECO:0000313" key="7">
    <source>
        <dbReference type="EMBL" id="KAK0066396.1"/>
    </source>
</evidence>
<dbReference type="AlphaFoldDB" id="A0AAD8FK34"/>
<keyword evidence="8" id="KW-1185">Reference proteome</keyword>
<comment type="caution">
    <text evidence="7">The sequence shown here is derived from an EMBL/GenBank/DDBJ whole genome shotgun (WGS) entry which is preliminary data.</text>
</comment>
<evidence type="ECO:0000259" key="6">
    <source>
        <dbReference type="PROSITE" id="PS50262"/>
    </source>
</evidence>
<evidence type="ECO:0000256" key="5">
    <source>
        <dbReference type="SAM" id="Phobius"/>
    </source>
</evidence>
<evidence type="ECO:0000256" key="4">
    <source>
        <dbReference type="ARBA" id="ARBA00023136"/>
    </source>
</evidence>
<feature type="transmembrane region" description="Helical" evidence="5">
    <location>
        <begin position="218"/>
        <end position="251"/>
    </location>
</feature>
<feature type="domain" description="G-protein coupled receptors family 1 profile" evidence="6">
    <location>
        <begin position="58"/>
        <end position="331"/>
    </location>
</feature>
<evidence type="ECO:0000256" key="1">
    <source>
        <dbReference type="ARBA" id="ARBA00004370"/>
    </source>
</evidence>
<evidence type="ECO:0000256" key="2">
    <source>
        <dbReference type="ARBA" id="ARBA00022692"/>
    </source>
</evidence>
<feature type="transmembrane region" description="Helical" evidence="5">
    <location>
        <begin position="41"/>
        <end position="66"/>
    </location>
</feature>
<dbReference type="GO" id="GO:0016020">
    <property type="term" value="C:membrane"/>
    <property type="evidence" value="ECO:0007669"/>
    <property type="project" value="UniProtKB-SubCell"/>
</dbReference>
<dbReference type="PANTHER" id="PTHR46641">
    <property type="entry name" value="FMRFAMIDE RECEPTOR-RELATED"/>
    <property type="match status" value="1"/>
</dbReference>
<feature type="transmembrane region" description="Helical" evidence="5">
    <location>
        <begin position="123"/>
        <end position="152"/>
    </location>
</feature>
<dbReference type="PANTHER" id="PTHR46641:SF2">
    <property type="entry name" value="FMRFAMIDE RECEPTOR"/>
    <property type="match status" value="1"/>
</dbReference>
<feature type="transmembrane region" description="Helical" evidence="5">
    <location>
        <begin position="279"/>
        <end position="301"/>
    </location>
</feature>
<keyword evidence="3 5" id="KW-1133">Transmembrane helix</keyword>
<reference evidence="7" key="2">
    <citation type="submission" date="2023-04" db="EMBL/GenBank/DDBJ databases">
        <authorList>
            <person name="Bu L."/>
            <person name="Lu L."/>
            <person name="Laidemitt M.R."/>
            <person name="Zhang S.M."/>
            <person name="Mutuku M."/>
            <person name="Mkoji G."/>
            <person name="Steinauer M."/>
            <person name="Loker E.S."/>
        </authorList>
    </citation>
    <scope>NUCLEOTIDE SEQUENCE</scope>
    <source>
        <strain evidence="7">KasaAsao</strain>
        <tissue evidence="7">Whole Snail</tissue>
    </source>
</reference>
<feature type="transmembrane region" description="Helical" evidence="5">
    <location>
        <begin position="317"/>
        <end position="335"/>
    </location>
</feature>
<dbReference type="EMBL" id="JASAOG010000011">
    <property type="protein sequence ID" value="KAK0066396.1"/>
    <property type="molecule type" value="Genomic_DNA"/>
</dbReference>
<dbReference type="Proteomes" id="UP001233172">
    <property type="component" value="Unassembled WGS sequence"/>
</dbReference>
<dbReference type="Gene3D" id="1.20.1070.10">
    <property type="entry name" value="Rhodopsin 7-helix transmembrane proteins"/>
    <property type="match status" value="1"/>
</dbReference>
<evidence type="ECO:0000256" key="3">
    <source>
        <dbReference type="ARBA" id="ARBA00022989"/>
    </source>
</evidence>
<feature type="transmembrane region" description="Helical" evidence="5">
    <location>
        <begin position="172"/>
        <end position="198"/>
    </location>
</feature>
<protein>
    <submittedName>
        <fullName evidence="7">G-protein coupled receptor</fullName>
    </submittedName>
</protein>
<accession>A0AAD8FK34</accession>
<keyword evidence="4 5" id="KW-0472">Membrane</keyword>
<feature type="transmembrane region" description="Helical" evidence="5">
    <location>
        <begin position="78"/>
        <end position="103"/>
    </location>
</feature>
<gene>
    <name evidence="7" type="ORF">Bpfe_004517</name>
</gene>
<keyword evidence="7" id="KW-0675">Receptor</keyword>
<proteinExistence type="predicted"/>
<sequence length="350" mass="39601">MSNSTQALGRVPTTRSTTLATPAYYICLIKMDTFEQYMFVYLFRCFIRPAICVLGFSLNMFCIAILRRNGLHKQPNILLCGQIIADSIYLLFGLNYSSIIQMFGPNRLYPAYCGLQYNETLDYSLLISQIIFKFSASLGFYASTLIPILITLERLMAIFRPMAFKAVVTTRITKIAVISSFIVWIPWILCDLSFHRILSAKLSSTITFMELVPQDSPAANVVAVMTVFVVNSGVSFFTLAAVTIGCCIISIKMSIALKQRRRLTTSQSKLTWSPRTTRTLLVTCFIFVVIHGTITICASITDSLQRIQYFFVNDIKYYIYPINASSNLFVCILTNKKLLHNLKNILRIAK</sequence>
<dbReference type="SUPFAM" id="SSF81321">
    <property type="entry name" value="Family A G protein-coupled receptor-like"/>
    <property type="match status" value="1"/>
</dbReference>
<dbReference type="InterPro" id="IPR052954">
    <property type="entry name" value="GPCR-Ligand_Int"/>
</dbReference>
<reference evidence="7" key="1">
    <citation type="journal article" date="2023" name="PLoS Negl. Trop. Dis.">
        <title>A genome sequence for Biomphalaria pfeifferi, the major vector snail for the human-infecting parasite Schistosoma mansoni.</title>
        <authorList>
            <person name="Bu L."/>
            <person name="Lu L."/>
            <person name="Laidemitt M.R."/>
            <person name="Zhang S.M."/>
            <person name="Mutuku M."/>
            <person name="Mkoji G."/>
            <person name="Steinauer M."/>
            <person name="Loker E.S."/>
        </authorList>
    </citation>
    <scope>NUCLEOTIDE SEQUENCE</scope>
    <source>
        <strain evidence="7">KasaAsao</strain>
    </source>
</reference>
<comment type="subcellular location">
    <subcellularLocation>
        <location evidence="1">Membrane</location>
    </subcellularLocation>
</comment>
<dbReference type="PROSITE" id="PS50262">
    <property type="entry name" value="G_PROTEIN_RECEP_F1_2"/>
    <property type="match status" value="1"/>
</dbReference>